<evidence type="ECO:0000256" key="14">
    <source>
        <dbReference type="PIRNR" id="PIRNR038181"/>
    </source>
</evidence>
<feature type="region of interest" description="Disordered" evidence="15">
    <location>
        <begin position="1"/>
        <end position="39"/>
    </location>
</feature>
<dbReference type="OMA" id="PELVNQX"/>
<dbReference type="PANTHER" id="PTHR10684:SF3">
    <property type="entry name" value="NUCLEAR RECEPTOR COACTIVATOR 3"/>
    <property type="match status" value="1"/>
</dbReference>
<gene>
    <name evidence="18" type="ORF">chiPu_0001697</name>
</gene>
<feature type="compositionally biased region" description="Polar residues" evidence="15">
    <location>
        <begin position="24"/>
        <end position="33"/>
    </location>
</feature>
<evidence type="ECO:0000256" key="7">
    <source>
        <dbReference type="ARBA" id="ARBA00022990"/>
    </source>
</evidence>
<keyword evidence="10 14" id="KW-0804">Transcription</keyword>
<protein>
    <recommendedName>
        <fullName evidence="14">Nuclear receptor coactivator</fullName>
    </recommendedName>
</protein>
<dbReference type="InterPro" id="IPR017426">
    <property type="entry name" value="Nuclear_rcpt_coactivator"/>
</dbReference>
<dbReference type="InterPro" id="IPR000014">
    <property type="entry name" value="PAS"/>
</dbReference>
<dbReference type="FunFam" id="3.30.450.20:FF:000008">
    <property type="entry name" value="Nuclear receptor coactivator"/>
    <property type="match status" value="1"/>
</dbReference>
<dbReference type="Pfam" id="PF23172">
    <property type="entry name" value="bHLH_NCOA"/>
    <property type="match status" value="1"/>
</dbReference>
<dbReference type="CDD" id="cd00130">
    <property type="entry name" value="PAS"/>
    <property type="match status" value="1"/>
</dbReference>
<feature type="region of interest" description="Disordered" evidence="15">
    <location>
        <begin position="854"/>
        <end position="884"/>
    </location>
</feature>
<evidence type="ECO:0000259" key="16">
    <source>
        <dbReference type="PROSITE" id="PS50112"/>
    </source>
</evidence>
<dbReference type="InterPro" id="IPR037077">
    <property type="entry name" value="Nuc_rcpt_coact_Ncoa_int_sf"/>
</dbReference>
<dbReference type="Pfam" id="PF00989">
    <property type="entry name" value="PAS"/>
    <property type="match status" value="1"/>
</dbReference>
<evidence type="ECO:0000256" key="13">
    <source>
        <dbReference type="ARBA" id="ARBA00048017"/>
    </source>
</evidence>
<dbReference type="PANTHER" id="PTHR10684">
    <property type="entry name" value="NUCLEAR RECEPTOR COACTIVATOR"/>
    <property type="match status" value="1"/>
</dbReference>
<keyword evidence="3" id="KW-0963">Cytoplasm</keyword>
<dbReference type="STRING" id="137246.A0A401RYR3"/>
<dbReference type="GO" id="GO:0005737">
    <property type="term" value="C:cytoplasm"/>
    <property type="evidence" value="ECO:0007669"/>
    <property type="project" value="UniProtKB-SubCell"/>
</dbReference>
<dbReference type="SUPFAM" id="SSF69125">
    <property type="entry name" value="Nuclear receptor coactivator interlocking domain"/>
    <property type="match status" value="1"/>
</dbReference>
<dbReference type="SMART" id="SM00091">
    <property type="entry name" value="PAS"/>
    <property type="match status" value="1"/>
</dbReference>
<dbReference type="FunFam" id="3.30.450.20:FF:000027">
    <property type="entry name" value="Nuclear receptor coactivator 3"/>
    <property type="match status" value="1"/>
</dbReference>
<dbReference type="GO" id="GO:0045944">
    <property type="term" value="P:positive regulation of transcription by RNA polymerase II"/>
    <property type="evidence" value="ECO:0007669"/>
    <property type="project" value="TreeGrafter"/>
</dbReference>
<dbReference type="GO" id="GO:0005634">
    <property type="term" value="C:nucleus"/>
    <property type="evidence" value="ECO:0007669"/>
    <property type="project" value="UniProtKB-SubCell"/>
</dbReference>
<organism evidence="18 19">
    <name type="scientific">Chiloscyllium punctatum</name>
    <name type="common">Brownbanded bambooshark</name>
    <name type="synonym">Hemiscyllium punctatum</name>
    <dbReference type="NCBI Taxonomy" id="137246"/>
    <lineage>
        <taxon>Eukaryota</taxon>
        <taxon>Metazoa</taxon>
        <taxon>Chordata</taxon>
        <taxon>Craniata</taxon>
        <taxon>Vertebrata</taxon>
        <taxon>Chondrichthyes</taxon>
        <taxon>Elasmobranchii</taxon>
        <taxon>Galeomorphii</taxon>
        <taxon>Galeoidea</taxon>
        <taxon>Orectolobiformes</taxon>
        <taxon>Hemiscylliidae</taxon>
        <taxon>Chiloscyllium</taxon>
    </lineage>
</organism>
<dbReference type="Pfam" id="PF08832">
    <property type="entry name" value="SRC-1"/>
    <property type="match status" value="1"/>
</dbReference>
<keyword evidence="11 14" id="KW-0539">Nucleus</keyword>
<evidence type="ECO:0000256" key="15">
    <source>
        <dbReference type="SAM" id="MobiDB-lite"/>
    </source>
</evidence>
<dbReference type="OrthoDB" id="10035882at2759"/>
<evidence type="ECO:0000256" key="3">
    <source>
        <dbReference type="ARBA" id="ARBA00022490"/>
    </source>
</evidence>
<evidence type="ECO:0000256" key="11">
    <source>
        <dbReference type="ARBA" id="ARBA00023242"/>
    </source>
</evidence>
<feature type="region of interest" description="Disordered" evidence="15">
    <location>
        <begin position="581"/>
        <end position="625"/>
    </location>
</feature>
<dbReference type="Pfam" id="PF14598">
    <property type="entry name" value="PAS_11"/>
    <property type="match status" value="1"/>
</dbReference>
<dbReference type="InterPro" id="IPR011598">
    <property type="entry name" value="bHLH_dom"/>
</dbReference>
<feature type="compositionally biased region" description="Polar residues" evidence="15">
    <location>
        <begin position="1027"/>
        <end position="1061"/>
    </location>
</feature>
<evidence type="ECO:0000256" key="10">
    <source>
        <dbReference type="ARBA" id="ARBA00023163"/>
    </source>
</evidence>
<feature type="compositionally biased region" description="Polar residues" evidence="15">
    <location>
        <begin position="650"/>
        <end position="668"/>
    </location>
</feature>
<keyword evidence="6" id="KW-0677">Repeat</keyword>
<evidence type="ECO:0000256" key="2">
    <source>
        <dbReference type="ARBA" id="ARBA00009933"/>
    </source>
</evidence>
<keyword evidence="12" id="KW-0012">Acyltransferase</keyword>
<dbReference type="InterPro" id="IPR056193">
    <property type="entry name" value="bHLH_NCOA1-3"/>
</dbReference>
<dbReference type="InterPro" id="IPR035965">
    <property type="entry name" value="PAS-like_dom_sf"/>
</dbReference>
<comment type="subcellular location">
    <subcellularLocation>
        <location evidence="1">Cytoplasm</location>
    </subcellularLocation>
    <subcellularLocation>
        <location evidence="14">Nucleus</location>
    </subcellularLocation>
</comment>
<comment type="similarity">
    <text evidence="2 14">Belongs to the SRC/p160 nuclear receptor coactivator family.</text>
</comment>
<dbReference type="GO" id="GO:0032870">
    <property type="term" value="P:cellular response to hormone stimulus"/>
    <property type="evidence" value="ECO:0007669"/>
    <property type="project" value="TreeGrafter"/>
</dbReference>
<keyword evidence="4" id="KW-0597">Phosphoprotein</keyword>
<keyword evidence="7" id="KW-0007">Acetylation</keyword>
<keyword evidence="19" id="KW-1185">Reference proteome</keyword>
<dbReference type="InterPro" id="IPR014920">
    <property type="entry name" value="Nuc_rcpt_coact_Ncoa-typ"/>
</dbReference>
<dbReference type="InterPro" id="IPR056194">
    <property type="entry name" value="NCOA3_bHLH"/>
</dbReference>
<feature type="region of interest" description="Disordered" evidence="15">
    <location>
        <begin position="1021"/>
        <end position="1071"/>
    </location>
</feature>
<evidence type="ECO:0000256" key="12">
    <source>
        <dbReference type="ARBA" id="ARBA00023315"/>
    </source>
</evidence>
<dbReference type="GO" id="GO:0046983">
    <property type="term" value="F:protein dimerization activity"/>
    <property type="evidence" value="ECO:0007669"/>
    <property type="project" value="InterPro"/>
</dbReference>
<evidence type="ECO:0000256" key="4">
    <source>
        <dbReference type="ARBA" id="ARBA00022553"/>
    </source>
</evidence>
<comment type="caution">
    <text evidence="18">The sequence shown here is derived from an EMBL/GenBank/DDBJ whole genome shotgun (WGS) entry which is preliminary data.</text>
</comment>
<evidence type="ECO:0000256" key="9">
    <source>
        <dbReference type="ARBA" id="ARBA00023159"/>
    </source>
</evidence>
<feature type="compositionally biased region" description="Basic and acidic residues" evidence="15">
    <location>
        <begin position="595"/>
        <end position="608"/>
    </location>
</feature>
<dbReference type="CDD" id="cd18949">
    <property type="entry name" value="bHLH-PAS_NCoA3_SRC3"/>
    <property type="match status" value="1"/>
</dbReference>
<dbReference type="PROSITE" id="PS50888">
    <property type="entry name" value="BHLH"/>
    <property type="match status" value="1"/>
</dbReference>
<dbReference type="GO" id="GO:0003713">
    <property type="term" value="F:transcription coactivator activity"/>
    <property type="evidence" value="ECO:0007669"/>
    <property type="project" value="InterPro"/>
</dbReference>
<keyword evidence="8 14" id="KW-0805">Transcription regulation</keyword>
<dbReference type="InterPro" id="IPR013767">
    <property type="entry name" value="PAS_fold"/>
</dbReference>
<feature type="domain" description="PAS" evidence="16">
    <location>
        <begin position="119"/>
        <end position="182"/>
    </location>
</feature>
<dbReference type="SMART" id="SM01151">
    <property type="entry name" value="DUF1518"/>
    <property type="match status" value="1"/>
</dbReference>
<dbReference type="Gene3D" id="4.10.280.10">
    <property type="entry name" value="Helix-loop-helix DNA-binding domain"/>
    <property type="match status" value="1"/>
</dbReference>
<keyword evidence="9 14" id="KW-0010">Activator</keyword>
<dbReference type="PIRSF" id="PIRSF038181">
    <property type="entry name" value="Nuclear_receptor_coactivator"/>
    <property type="match status" value="1"/>
</dbReference>
<dbReference type="Gene3D" id="6.10.140.410">
    <property type="match status" value="1"/>
</dbReference>
<evidence type="ECO:0000256" key="6">
    <source>
        <dbReference type="ARBA" id="ARBA00022737"/>
    </source>
</evidence>
<dbReference type="PROSITE" id="PS50112">
    <property type="entry name" value="PAS"/>
    <property type="match status" value="1"/>
</dbReference>
<dbReference type="SUPFAM" id="SSF55785">
    <property type="entry name" value="PYP-like sensor domain (PAS domain)"/>
    <property type="match status" value="2"/>
</dbReference>
<feature type="domain" description="BHLH" evidence="17">
    <location>
        <begin position="27"/>
        <end position="84"/>
    </location>
</feature>
<feature type="region of interest" description="Disordered" evidence="15">
    <location>
        <begin position="646"/>
        <end position="681"/>
    </location>
</feature>
<dbReference type="InterPro" id="IPR036638">
    <property type="entry name" value="HLH_DNA-bd_sf"/>
</dbReference>
<dbReference type="InterPro" id="IPR032565">
    <property type="entry name" value="NCOA2/3_DUF4927"/>
</dbReference>
<dbReference type="Proteomes" id="UP000287033">
    <property type="component" value="Unassembled WGS sequence"/>
</dbReference>
<reference evidence="18 19" key="1">
    <citation type="journal article" date="2018" name="Nat. Ecol. Evol.">
        <title>Shark genomes provide insights into elasmobranch evolution and the origin of vertebrates.</title>
        <authorList>
            <person name="Hara Y"/>
            <person name="Yamaguchi K"/>
            <person name="Onimaru K"/>
            <person name="Kadota M"/>
            <person name="Koyanagi M"/>
            <person name="Keeley SD"/>
            <person name="Tatsumi K"/>
            <person name="Tanaka K"/>
            <person name="Motone F"/>
            <person name="Kageyama Y"/>
            <person name="Nozu R"/>
            <person name="Adachi N"/>
            <person name="Nishimura O"/>
            <person name="Nakagawa R"/>
            <person name="Tanegashima C"/>
            <person name="Kiyatake I"/>
            <person name="Matsumoto R"/>
            <person name="Murakumo K"/>
            <person name="Nishida K"/>
            <person name="Terakita A"/>
            <person name="Kuratani S"/>
            <person name="Sato K"/>
            <person name="Hyodo S Kuraku.S."/>
        </authorList>
    </citation>
    <scope>NUCLEOTIDE SEQUENCE [LARGE SCALE GENOMIC DNA]</scope>
</reference>
<dbReference type="Gene3D" id="3.30.450.20">
    <property type="entry name" value="PAS domain"/>
    <property type="match status" value="2"/>
</dbReference>
<evidence type="ECO:0000259" key="17">
    <source>
        <dbReference type="PROSITE" id="PS50888"/>
    </source>
</evidence>
<evidence type="ECO:0000256" key="5">
    <source>
        <dbReference type="ARBA" id="ARBA00022679"/>
    </source>
</evidence>
<comment type="catalytic activity">
    <reaction evidence="13">
        <text>L-lysyl-[protein] + acetyl-CoA = N(6)-acetyl-L-lysyl-[protein] + CoA + H(+)</text>
        <dbReference type="Rhea" id="RHEA:45948"/>
        <dbReference type="Rhea" id="RHEA-COMP:9752"/>
        <dbReference type="Rhea" id="RHEA-COMP:10731"/>
        <dbReference type="ChEBI" id="CHEBI:15378"/>
        <dbReference type="ChEBI" id="CHEBI:29969"/>
        <dbReference type="ChEBI" id="CHEBI:57287"/>
        <dbReference type="ChEBI" id="CHEBI:57288"/>
        <dbReference type="ChEBI" id="CHEBI:61930"/>
        <dbReference type="EC" id="2.3.1.48"/>
    </reaction>
</comment>
<evidence type="ECO:0000256" key="1">
    <source>
        <dbReference type="ARBA" id="ARBA00004496"/>
    </source>
</evidence>
<dbReference type="Pfam" id="PF16665">
    <property type="entry name" value="NCOA_u2"/>
    <property type="match status" value="1"/>
</dbReference>
<dbReference type="SMART" id="SM00353">
    <property type="entry name" value="HLH"/>
    <property type="match status" value="1"/>
</dbReference>
<evidence type="ECO:0000256" key="8">
    <source>
        <dbReference type="ARBA" id="ARBA00023015"/>
    </source>
</evidence>
<dbReference type="InterPro" id="IPR009110">
    <property type="entry name" value="Nuc_rcpt_coact"/>
</dbReference>
<evidence type="ECO:0000313" key="19">
    <source>
        <dbReference type="Proteomes" id="UP000287033"/>
    </source>
</evidence>
<evidence type="ECO:0000313" key="18">
    <source>
        <dbReference type="EMBL" id="GCC23303.1"/>
    </source>
</evidence>
<dbReference type="GO" id="GO:0016922">
    <property type="term" value="F:nuclear receptor binding"/>
    <property type="evidence" value="ECO:0007669"/>
    <property type="project" value="UniProtKB-UniRule"/>
</dbReference>
<dbReference type="InterPro" id="IPR014935">
    <property type="entry name" value="SRC/p160_LXXLL"/>
</dbReference>
<dbReference type="FunFam" id="4.10.280.10:FF:000008">
    <property type="entry name" value="Nuclear receptor coactivator"/>
    <property type="match status" value="1"/>
</dbReference>
<keyword evidence="5" id="KW-0808">Transferase</keyword>
<dbReference type="Pfam" id="PF16279">
    <property type="entry name" value="DUF4927"/>
    <property type="match status" value="1"/>
</dbReference>
<sequence>MSGPRENSLDPVNSDSRKRKLSSFDAQGSSVNCSIEKRRREQESKYIEELAELISANLSDIDNFNVKPDKCAILKETVRQIRQIKEQGKASSNEDDVQKADVSSTGQGVIDKDSLGPLLLKALDGFLFVVNRDGNIVFVSENVTQYLQYKQEELMNTSVYNILHQEDRDEFLRNLPKSTVNGVSWTNETQRQKSHTFNCRMLIQMPYDSLEESNGNPEARQKYETMQCFALSQPKAMTEEGEDLQSCMICVARRITPVERSPFPSSPESFVTKHDMTGKITSIDPSSLRASKKPGWEDLVRRCIQRFSHHNDGQPWSLKRHYHEAFTQGQAESPLYRFSLSDGTIVTAQTKTKLIRSPASNESVGFGSTHLLQREQNGCRLNQTNMGQEMMKTLATASTNPSSNMSISSGATGQGMPVQNNMNYGANSLNDPSSMGQMGRFGAAGGTAGAMNHGSGMQTPNLQGNSYALTMNSPPHSSPGVNTSQQNLMLSPRHQVSPRMGPNQYSSAGGMQSPVGHINSTGSSTFSSSSLNALQAISEGLGVSLLSSLSSPGQKMEASPNVNLLQQSKMGSMDLKDSPGLFGEHNQVESTVGRPESRDAHSEQKSIKEGNLNLFGNNDNMEGQRKFHENKNNTKLLQLLTSPTDDMGLTSLTNPNLDSSVKDSSPGITSPTGVSSTSASAGGNAAAATLHGSSLQEKHKILHKLLKNGNSPAEVAKLTAEATGKESCQDSGSMTPVGDAVIKQEQMSPKKKENNALLRYLLDKDDPKELTLKDIKPKIEGMDKMDPCNAAKISGSMQVKDEVRIKTEPTDQTSNELDTLDDILGDLPQYYPESGNSSTMINKQAMFQDVMAFERGHSPSPGTSKQIRGTLGSPPPMQPSRPRFNRAMSLDINSQGQPSAGLGPPLRTSSPYAMMAKQAMLANRMGGSQESFVGSAGSHGGLNIAQQTAMATGEWGLPNSSGNAGPNAMIRPGSDYSSSIQRTMVGNSSLGMQMRSNGQSSARALLQQQMMGLRPSEMDMGLGGPQFAQQQGPTNPATSWSESVLQMEQGSSGNQSRQPFGNSLDDLLCPPTTAEAQNDEKALLDQLDTLLSNADEMGLEEIDRALGIPDLISQAQPLETHSELFSGQDSAMMLEQKAIYGQSFPSQPGPVQGCYPSMQNQQPGFNPMMNQMGQQGSFPLPNIHARANFARHRMMNASAPMQLRIQLQQRLQGQQQLMNPNRQSLGVKIENPSAVNPALRPGIPQQMLAQMVAQRQREYRSQQLRQKQIMHRAMLMRQQQQQQGFSPPPNVTAPTGMEGAMGVPQITPASPQQFTYPPNYAMNQQPDPTFGRAPSPHNALMSRMGPSQASIMQHPQAASVYQTTTDMKGWSTGSMGGNSTFPQQSPQQFGQQTNASTYNSLMNMNANIPVNATGSTMGQMPGQMSMTAMSVSGMSTMGPEQKYC</sequence>
<dbReference type="GO" id="GO:0061733">
    <property type="term" value="F:protein-lysine-acetyltransferase activity"/>
    <property type="evidence" value="ECO:0007669"/>
    <property type="project" value="UniProtKB-EC"/>
</dbReference>
<dbReference type="SUPFAM" id="SSF47459">
    <property type="entry name" value="HLH, helix-loop-helix DNA-binding domain"/>
    <property type="match status" value="1"/>
</dbReference>
<dbReference type="EMBL" id="BEZZ01000026">
    <property type="protein sequence ID" value="GCC23303.1"/>
    <property type="molecule type" value="Genomic_DNA"/>
</dbReference>
<feature type="compositionally biased region" description="Low complexity" evidence="15">
    <location>
        <begin position="669"/>
        <end position="681"/>
    </location>
</feature>
<accession>A0A401RYR3</accession>
<dbReference type="InterPro" id="IPR010011">
    <property type="entry name" value="NCO_DUF1518"/>
</dbReference>
<proteinExistence type="inferred from homology"/>
<name>A0A401RYR3_CHIPU</name>
<dbReference type="Pfam" id="PF08815">
    <property type="entry name" value="Nuc_rec_co-act"/>
    <property type="match status" value="1"/>
</dbReference>